<dbReference type="Proteomes" id="UP000327013">
    <property type="component" value="Unassembled WGS sequence"/>
</dbReference>
<comment type="caution">
    <text evidence="2">The sequence shown here is derived from an EMBL/GenBank/DDBJ whole genome shotgun (WGS) entry which is preliminary data.</text>
</comment>
<dbReference type="PANTHER" id="PTHR28002:SF1">
    <property type="entry name" value="MIOREX COMPLEX COMPONENT 11"/>
    <property type="match status" value="1"/>
</dbReference>
<accession>A0A5N6KZF9</accession>
<dbReference type="GO" id="GO:0005739">
    <property type="term" value="C:mitochondrion"/>
    <property type="evidence" value="ECO:0007669"/>
    <property type="project" value="TreeGrafter"/>
</dbReference>
<sequence>MNNGLCRYAKSQHATAACRASGGFPAVVILHFPSSHQGHHLKSSSLSPPYSWRFLSVGREYAQPTSKTIITSKCRWVVELVEHAVNWPSSTSAPALTRLLESFEAEPIQDNGHYCKADDSTAAASKQAHVTSHIRVQACGHHVKDGAHQLACASFPTAIPGTTAQRTAYTHIRFSPAARADSHYGVEKFGNYFRRKGWLGEISDGTVSGKAKWWGRGEGGLRVVTEFATAYAITKALLPFRLVLSVWGTPWFARVAVIPFTNVFRRLLGRPAKAGAPSGTLAKSAANGSGAAGTGATGAGSAVTALGYTPRGCKQGGVLAVALAGVMRGPMTLQIVHRATQAGGKMGYGMMVTETCPGSCLRYRRMLPRVPLQPKLKILEQRHQPQDRCALPGNHAQLAPSGPLVQLDVPAGSHADRPRRLWRRSTLLTQSEEADPRLEAGNNTVQSDSAGTPATGTAAACLAVDQHTSWHETRLGCDSEPQRKHDDRSRSAPVLSLCNLTIWSKLQPLGRAVAALGFAGLVRCFTRRSDVLMSSLASWTLRYRVDPYYSTTAPSATHCPRQLGASTASHACFPLFPTLFLPLRSTICFYTLRDALMMFLDQSLTMIPPQSALLALLSLSSTLGVNAFPAPPTDHYGAILVSGSQNFSESNLKFALAPTTATYPQPPTHFDLKKLPGLGLGPPVALSFTYADPMTFLDAHGKPHNVLRDLGFSGVMDGKVIWTWGDTLIGTPKANTFTAVDSTTISTDLKRPFLTQETSMTGGAVDSLIPVNAEEVMTGHGYSHYAFGGTNIIQEAPGRGLIYYLINHRAVNDLVGTTSEILGAGAGEVTLDKNNRPVVRRFGTTLWGPTEPQWGDVGIALDARDDNIYVFGHGSSKTQTSGHTFLCRVKRNHAAEIAKYEYFDNSTQSWGKQRFGDGTHGTRKLTPKMAVFGYLEMNQAAPFWSNYFNRWVFIHGNGYGNSPVLLKTAENLWGPWTDHGKIAETKPDIPTDSNNLRYAIMGHPEFDDTGKTVVVTWTRANRIYGGVIDWAPLI</sequence>
<dbReference type="AlphaFoldDB" id="A0A5N6KZF9"/>
<feature type="region of interest" description="Disordered" evidence="1">
    <location>
        <begin position="428"/>
        <end position="452"/>
    </location>
</feature>
<dbReference type="InterPro" id="IPR018811">
    <property type="entry name" value="MRX11"/>
</dbReference>
<evidence type="ECO:0000313" key="2">
    <source>
        <dbReference type="EMBL" id="KAB8360897.1"/>
    </source>
</evidence>
<dbReference type="PANTHER" id="PTHR28002">
    <property type="entry name" value="MIOREX COMPLEX COMPONENT 11"/>
    <property type="match status" value="1"/>
</dbReference>
<proteinExistence type="predicted"/>
<evidence type="ECO:0008006" key="4">
    <source>
        <dbReference type="Google" id="ProtNLM"/>
    </source>
</evidence>
<dbReference type="EMBL" id="VIBQ01000017">
    <property type="protein sequence ID" value="KAB8360897.1"/>
    <property type="molecule type" value="Genomic_DNA"/>
</dbReference>
<reference evidence="2 3" key="1">
    <citation type="submission" date="2019-06" db="EMBL/GenBank/DDBJ databases">
        <title>A chromosomal-level reference genome of Carpinus fangiana (Coryloideae, Betulaceae).</title>
        <authorList>
            <person name="Yang X."/>
            <person name="Wang Z."/>
            <person name="Zhang L."/>
            <person name="Hao G."/>
            <person name="Liu J."/>
            <person name="Yang Y."/>
        </authorList>
    </citation>
    <scope>NUCLEOTIDE SEQUENCE [LARGE SCALE GENOMIC DNA]</scope>
    <source>
        <strain evidence="2">Cfa_2016G</strain>
        <tissue evidence="2">Leaf</tissue>
    </source>
</reference>
<keyword evidence="3" id="KW-1185">Reference proteome</keyword>
<protein>
    <recommendedName>
        <fullName evidence="4">DUF4185 domain-containing protein</fullName>
    </recommendedName>
</protein>
<evidence type="ECO:0000313" key="3">
    <source>
        <dbReference type="Proteomes" id="UP000327013"/>
    </source>
</evidence>
<name>A0A5N6KZF9_9ROSI</name>
<dbReference type="OrthoDB" id="2583188at2759"/>
<gene>
    <name evidence="2" type="ORF">FH972_024630</name>
</gene>
<organism evidence="2 3">
    <name type="scientific">Carpinus fangiana</name>
    <dbReference type="NCBI Taxonomy" id="176857"/>
    <lineage>
        <taxon>Eukaryota</taxon>
        <taxon>Viridiplantae</taxon>
        <taxon>Streptophyta</taxon>
        <taxon>Embryophyta</taxon>
        <taxon>Tracheophyta</taxon>
        <taxon>Spermatophyta</taxon>
        <taxon>Magnoliopsida</taxon>
        <taxon>eudicotyledons</taxon>
        <taxon>Gunneridae</taxon>
        <taxon>Pentapetalae</taxon>
        <taxon>rosids</taxon>
        <taxon>fabids</taxon>
        <taxon>Fagales</taxon>
        <taxon>Betulaceae</taxon>
        <taxon>Carpinus</taxon>
    </lineage>
</organism>
<evidence type="ECO:0000256" key="1">
    <source>
        <dbReference type="SAM" id="MobiDB-lite"/>
    </source>
</evidence>